<evidence type="ECO:0000313" key="3">
    <source>
        <dbReference type="Proteomes" id="UP001604336"/>
    </source>
</evidence>
<dbReference type="EMBL" id="JBFOLK010000013">
    <property type="protein sequence ID" value="KAL2466205.1"/>
    <property type="molecule type" value="Genomic_DNA"/>
</dbReference>
<gene>
    <name evidence="2" type="ORF">Adt_42056</name>
</gene>
<organism evidence="2 3">
    <name type="scientific">Abeliophyllum distichum</name>
    <dbReference type="NCBI Taxonomy" id="126358"/>
    <lineage>
        <taxon>Eukaryota</taxon>
        <taxon>Viridiplantae</taxon>
        <taxon>Streptophyta</taxon>
        <taxon>Embryophyta</taxon>
        <taxon>Tracheophyta</taxon>
        <taxon>Spermatophyta</taxon>
        <taxon>Magnoliopsida</taxon>
        <taxon>eudicotyledons</taxon>
        <taxon>Gunneridae</taxon>
        <taxon>Pentapetalae</taxon>
        <taxon>asterids</taxon>
        <taxon>lamiids</taxon>
        <taxon>Lamiales</taxon>
        <taxon>Oleaceae</taxon>
        <taxon>Forsythieae</taxon>
        <taxon>Abeliophyllum</taxon>
    </lineage>
</organism>
<evidence type="ECO:0000313" key="2">
    <source>
        <dbReference type="EMBL" id="KAL2466205.1"/>
    </source>
</evidence>
<keyword evidence="3" id="KW-1185">Reference proteome</keyword>
<protein>
    <submittedName>
        <fullName evidence="2">Uncharacterized protein</fullName>
    </submittedName>
</protein>
<dbReference type="Proteomes" id="UP001604336">
    <property type="component" value="Unassembled WGS sequence"/>
</dbReference>
<feature type="region of interest" description="Disordered" evidence="1">
    <location>
        <begin position="1"/>
        <end position="22"/>
    </location>
</feature>
<dbReference type="AlphaFoldDB" id="A0ABD1PQK8"/>
<sequence length="131" mass="15142">MVENRYMPSSGNQMGQPSQLRPDRTTFTTEAKELYLPKIEVDHPWTPMSESLYGFIGDNIIPREKIILVVEVRKEPLVARNFMEFLIIDRRSTYNRILGRSTLKQLMAVTSINHLTMKFPTLVGITTVKEN</sequence>
<accession>A0ABD1PQK8</accession>
<name>A0ABD1PQK8_9LAMI</name>
<reference evidence="3" key="1">
    <citation type="submission" date="2024-07" db="EMBL/GenBank/DDBJ databases">
        <title>Two chromosome-level genome assemblies of Korean endemic species Abeliophyllum distichum and Forsythia ovata (Oleaceae).</title>
        <authorList>
            <person name="Jang H."/>
        </authorList>
    </citation>
    <scope>NUCLEOTIDE SEQUENCE [LARGE SCALE GENOMIC DNA]</scope>
</reference>
<proteinExistence type="predicted"/>
<evidence type="ECO:0000256" key="1">
    <source>
        <dbReference type="SAM" id="MobiDB-lite"/>
    </source>
</evidence>
<feature type="compositionally biased region" description="Polar residues" evidence="1">
    <location>
        <begin position="7"/>
        <end position="22"/>
    </location>
</feature>
<comment type="caution">
    <text evidence="2">The sequence shown here is derived from an EMBL/GenBank/DDBJ whole genome shotgun (WGS) entry which is preliminary data.</text>
</comment>